<comment type="similarity">
    <text evidence="3">Belongs to the multi antimicrobial extrusion (MATE) (TC 2.A.66.1) family.</text>
</comment>
<feature type="transmembrane region" description="Helical" evidence="13">
    <location>
        <begin position="12"/>
        <end position="35"/>
    </location>
</feature>
<evidence type="ECO:0000256" key="5">
    <source>
        <dbReference type="ARBA" id="ARBA00022448"/>
    </source>
</evidence>
<keyword evidence="10" id="KW-0406">Ion transport</keyword>
<dbReference type="InterPro" id="IPR048279">
    <property type="entry name" value="MdtK-like"/>
</dbReference>
<evidence type="ECO:0000256" key="4">
    <source>
        <dbReference type="ARBA" id="ARBA00020268"/>
    </source>
</evidence>
<evidence type="ECO:0000256" key="13">
    <source>
        <dbReference type="SAM" id="Phobius"/>
    </source>
</evidence>
<comment type="function">
    <text evidence="1">Multidrug efflux pump.</text>
</comment>
<dbReference type="PANTHER" id="PTHR43298:SF2">
    <property type="entry name" value="FMN_FAD EXPORTER YEEO-RELATED"/>
    <property type="match status" value="1"/>
</dbReference>
<evidence type="ECO:0000256" key="11">
    <source>
        <dbReference type="ARBA" id="ARBA00023136"/>
    </source>
</evidence>
<dbReference type="InterPro" id="IPR002528">
    <property type="entry name" value="MATE_fam"/>
</dbReference>
<keyword evidence="6" id="KW-0050">Antiport</keyword>
<dbReference type="InterPro" id="IPR050222">
    <property type="entry name" value="MATE_MdtK"/>
</dbReference>
<keyword evidence="9 13" id="KW-1133">Transmembrane helix</keyword>
<feature type="transmembrane region" description="Helical" evidence="13">
    <location>
        <begin position="167"/>
        <end position="189"/>
    </location>
</feature>
<dbReference type="PANTHER" id="PTHR43298">
    <property type="entry name" value="MULTIDRUG RESISTANCE PROTEIN NORM-RELATED"/>
    <property type="match status" value="1"/>
</dbReference>
<keyword evidence="11 13" id="KW-0472">Membrane</keyword>
<accession>A0ABV2J9F2</accession>
<gene>
    <name evidence="14" type="ORF">ABID14_001042</name>
</gene>
<feature type="transmembrane region" description="Helical" evidence="13">
    <location>
        <begin position="91"/>
        <end position="113"/>
    </location>
</feature>
<evidence type="ECO:0000256" key="12">
    <source>
        <dbReference type="ARBA" id="ARBA00031636"/>
    </source>
</evidence>
<feature type="transmembrane region" description="Helical" evidence="13">
    <location>
        <begin position="366"/>
        <end position="384"/>
    </location>
</feature>
<reference evidence="14 15" key="1">
    <citation type="submission" date="2024-06" db="EMBL/GenBank/DDBJ databases">
        <title>Genomic Encyclopedia of Type Strains, Phase IV (KMG-IV): sequencing the most valuable type-strain genomes for metagenomic binning, comparative biology and taxonomic classification.</title>
        <authorList>
            <person name="Goeker M."/>
        </authorList>
    </citation>
    <scope>NUCLEOTIDE SEQUENCE [LARGE SCALE GENOMIC DNA]</scope>
    <source>
        <strain evidence="14 15">DSM 21460</strain>
    </source>
</reference>
<evidence type="ECO:0000256" key="8">
    <source>
        <dbReference type="ARBA" id="ARBA00022692"/>
    </source>
</evidence>
<feature type="transmembrane region" description="Helical" evidence="13">
    <location>
        <begin position="418"/>
        <end position="439"/>
    </location>
</feature>
<evidence type="ECO:0000256" key="9">
    <source>
        <dbReference type="ARBA" id="ARBA00022989"/>
    </source>
</evidence>
<feature type="transmembrane region" description="Helical" evidence="13">
    <location>
        <begin position="391"/>
        <end position="412"/>
    </location>
</feature>
<feature type="transmembrane region" description="Helical" evidence="13">
    <location>
        <begin position="195"/>
        <end position="215"/>
    </location>
</feature>
<keyword evidence="8 13" id="KW-0812">Transmembrane</keyword>
<dbReference type="NCBIfam" id="TIGR00797">
    <property type="entry name" value="matE"/>
    <property type="match status" value="1"/>
</dbReference>
<keyword evidence="5" id="KW-0813">Transport</keyword>
<protein>
    <recommendedName>
        <fullName evidence="4">Probable multidrug resistance protein NorM</fullName>
    </recommendedName>
    <alternativeName>
        <fullName evidence="12">Multidrug-efflux transporter</fullName>
    </alternativeName>
</protein>
<evidence type="ECO:0000256" key="6">
    <source>
        <dbReference type="ARBA" id="ARBA00022449"/>
    </source>
</evidence>
<dbReference type="CDD" id="cd13140">
    <property type="entry name" value="MATE_like_1"/>
    <property type="match status" value="1"/>
</dbReference>
<evidence type="ECO:0000256" key="1">
    <source>
        <dbReference type="ARBA" id="ARBA00003408"/>
    </source>
</evidence>
<comment type="caution">
    <text evidence="14">The sequence shown here is derived from an EMBL/GenBank/DDBJ whole genome shotgun (WGS) entry which is preliminary data.</text>
</comment>
<evidence type="ECO:0000256" key="10">
    <source>
        <dbReference type="ARBA" id="ARBA00023065"/>
    </source>
</evidence>
<feature type="transmembrane region" description="Helical" evidence="13">
    <location>
        <begin position="133"/>
        <end position="155"/>
    </location>
</feature>
<dbReference type="Proteomes" id="UP001549162">
    <property type="component" value="Unassembled WGS sequence"/>
</dbReference>
<feature type="transmembrane region" description="Helical" evidence="13">
    <location>
        <begin position="55"/>
        <end position="79"/>
    </location>
</feature>
<evidence type="ECO:0000256" key="2">
    <source>
        <dbReference type="ARBA" id="ARBA00004651"/>
    </source>
</evidence>
<evidence type="ECO:0000313" key="15">
    <source>
        <dbReference type="Proteomes" id="UP001549162"/>
    </source>
</evidence>
<feature type="transmembrane region" description="Helical" evidence="13">
    <location>
        <begin position="252"/>
        <end position="278"/>
    </location>
</feature>
<sequence>MRETNLLKGNIFQILLKMAMPLMGIAFVQMAYQLVDLMWLGRLSTDAVASVGAGGFYIWMVQAITLISKTGISVGLAQAYGRKNNKEAEDVWVSGFYLNLFICLILSIIYIVFKDNLIGIYGFNKEVHDMAVTYLFIISIGLIFSFLNPVLSSSFYSKGNSITPFKIAIIALVFNIILDPILIFGISIFPRLEVAGAAFATVIAQAIATFLYLFVGYRNRQIFVRVNYFKLPSKSYFINHLKLGVPASLQSVIHATVGIILNKYIASFGAMYAAVYSIGSQIESISWMTSEGFAVAFSAFFGQNYGAKNFDRLQDGRKECLKIINLIGITATLILFIFSKELFSIFIPNDPKAVIAGIDYLKILSLSQYFMALEIGTTGMLNGLGLTKYPAINAVILNILRIPIAFILMPYIGILGVWAAMTISSVLKGIVLNIIYLSLRKKTEGFKIGMDSF</sequence>
<evidence type="ECO:0000256" key="7">
    <source>
        <dbReference type="ARBA" id="ARBA00022475"/>
    </source>
</evidence>
<feature type="transmembrane region" description="Helical" evidence="13">
    <location>
        <begin position="323"/>
        <end position="346"/>
    </location>
</feature>
<comment type="subcellular location">
    <subcellularLocation>
        <location evidence="2">Cell membrane</location>
        <topology evidence="2">Multi-pass membrane protein</topology>
    </subcellularLocation>
</comment>
<organism evidence="14 15">
    <name type="scientific">Peptoniphilus olsenii</name>
    <dbReference type="NCBI Taxonomy" id="411570"/>
    <lineage>
        <taxon>Bacteria</taxon>
        <taxon>Bacillati</taxon>
        <taxon>Bacillota</taxon>
        <taxon>Tissierellia</taxon>
        <taxon>Tissierellales</taxon>
        <taxon>Peptoniphilaceae</taxon>
        <taxon>Peptoniphilus</taxon>
    </lineage>
</organism>
<proteinExistence type="inferred from homology"/>
<evidence type="ECO:0000256" key="3">
    <source>
        <dbReference type="ARBA" id="ARBA00010199"/>
    </source>
</evidence>
<evidence type="ECO:0000313" key="14">
    <source>
        <dbReference type="EMBL" id="MET3617413.1"/>
    </source>
</evidence>
<dbReference type="PIRSF" id="PIRSF006603">
    <property type="entry name" value="DinF"/>
    <property type="match status" value="1"/>
</dbReference>
<dbReference type="Pfam" id="PF01554">
    <property type="entry name" value="MatE"/>
    <property type="match status" value="2"/>
</dbReference>
<keyword evidence="15" id="KW-1185">Reference proteome</keyword>
<dbReference type="EMBL" id="JBEPMA010000004">
    <property type="protein sequence ID" value="MET3617413.1"/>
    <property type="molecule type" value="Genomic_DNA"/>
</dbReference>
<name>A0ABV2J9F2_9FIRM</name>
<keyword evidence="7" id="KW-1003">Cell membrane</keyword>
<dbReference type="RefSeq" id="WP_354367836.1">
    <property type="nucleotide sequence ID" value="NZ_JBEPMA010000004.1"/>
</dbReference>
<feature type="transmembrane region" description="Helical" evidence="13">
    <location>
        <begin position="284"/>
        <end position="302"/>
    </location>
</feature>